<dbReference type="InterPro" id="IPR047650">
    <property type="entry name" value="Transpos_IS110"/>
</dbReference>
<dbReference type="PANTHER" id="PTHR33055">
    <property type="entry name" value="TRANSPOSASE FOR INSERTION SEQUENCE ELEMENT IS1111A"/>
    <property type="match status" value="1"/>
</dbReference>
<accession>A0A345CYR4</accession>
<evidence type="ECO:0000313" key="2">
    <source>
        <dbReference type="EMBL" id="AXF78581.1"/>
    </source>
</evidence>
<dbReference type="RefSeq" id="WP_256371749.1">
    <property type="nucleotide sequence ID" value="NZ_CP089934.1"/>
</dbReference>
<evidence type="ECO:0000259" key="1">
    <source>
        <dbReference type="Pfam" id="PF02371"/>
    </source>
</evidence>
<gene>
    <name evidence="2" type="ORF">AV903_25420</name>
</gene>
<proteinExistence type="predicted"/>
<dbReference type="PANTHER" id="PTHR33055:SF3">
    <property type="entry name" value="PUTATIVE TRANSPOSASE FOR IS117-RELATED"/>
    <property type="match status" value="1"/>
</dbReference>
<sequence>MQSSQQNQNTVRLQRIPGIGLLGSSALTVSLGDSSDFQNGRHFASDLGLLPKEHHSGGKVKLMGITKCGDSYLRGLLIHGVRSVVCRVINLPDERCRGLQRCLKGIVILSGVNKAVVALANKDARMAWVLVNQKTVYIPKRYTLYHLKLNG</sequence>
<reference evidence="2 3" key="1">
    <citation type="submission" date="2016-01" db="EMBL/GenBank/DDBJ databases">
        <authorList>
            <person name="Oliw E.H."/>
        </authorList>
    </citation>
    <scope>NUCLEOTIDE SEQUENCE [LARGE SCALE GENOMIC DNA]</scope>
    <source>
        <strain evidence="2 3">MDcuke</strain>
    </source>
</reference>
<dbReference type="Pfam" id="PF02371">
    <property type="entry name" value="Transposase_20"/>
    <property type="match status" value="1"/>
</dbReference>
<feature type="domain" description="Transposase IS116/IS110/IS902 C-terminal" evidence="1">
    <location>
        <begin position="12"/>
        <end position="87"/>
    </location>
</feature>
<dbReference type="AlphaFoldDB" id="A0A345CYR4"/>
<dbReference type="InterPro" id="IPR003346">
    <property type="entry name" value="Transposase_20"/>
</dbReference>
<organism evidence="2 3">
    <name type="scientific">Erwinia tracheiphila</name>
    <dbReference type="NCBI Taxonomy" id="65700"/>
    <lineage>
        <taxon>Bacteria</taxon>
        <taxon>Pseudomonadati</taxon>
        <taxon>Pseudomonadota</taxon>
        <taxon>Gammaproteobacteria</taxon>
        <taxon>Enterobacterales</taxon>
        <taxon>Erwiniaceae</taxon>
        <taxon>Erwinia</taxon>
    </lineage>
</organism>
<name>A0A345CYR4_9GAMM</name>
<dbReference type="GO" id="GO:0003677">
    <property type="term" value="F:DNA binding"/>
    <property type="evidence" value="ECO:0007669"/>
    <property type="project" value="InterPro"/>
</dbReference>
<evidence type="ECO:0000313" key="3">
    <source>
        <dbReference type="Proteomes" id="UP000264980"/>
    </source>
</evidence>
<dbReference type="GO" id="GO:0004803">
    <property type="term" value="F:transposase activity"/>
    <property type="evidence" value="ECO:0007669"/>
    <property type="project" value="InterPro"/>
</dbReference>
<dbReference type="GO" id="GO:0006313">
    <property type="term" value="P:DNA transposition"/>
    <property type="evidence" value="ECO:0007669"/>
    <property type="project" value="InterPro"/>
</dbReference>
<dbReference type="EMBL" id="CP013970">
    <property type="protein sequence ID" value="AXF78581.1"/>
    <property type="molecule type" value="Genomic_DNA"/>
</dbReference>
<dbReference type="Proteomes" id="UP000264980">
    <property type="component" value="Chromosome"/>
</dbReference>
<protein>
    <submittedName>
        <fullName evidence="2">IS110 family transposase</fullName>
    </submittedName>
</protein>